<reference evidence="3 4" key="1">
    <citation type="journal article" date="2019" name="Nat. Microbiol.">
        <title>Mediterranean grassland soil C-N compound turnover is dependent on rainfall and depth, and is mediated by genomically divergent microorganisms.</title>
        <authorList>
            <person name="Diamond S."/>
            <person name="Andeer P.F."/>
            <person name="Li Z."/>
            <person name="Crits-Christoph A."/>
            <person name="Burstein D."/>
            <person name="Anantharaman K."/>
            <person name="Lane K.R."/>
            <person name="Thomas B.C."/>
            <person name="Pan C."/>
            <person name="Northen T.R."/>
            <person name="Banfield J.F."/>
        </authorList>
    </citation>
    <scope>NUCLEOTIDE SEQUENCE [LARGE SCALE GENOMIC DNA]</scope>
    <source>
        <strain evidence="3">WS_6</strain>
    </source>
</reference>
<dbReference type="SUPFAM" id="SSF52091">
    <property type="entry name" value="SpoIIaa-like"/>
    <property type="match status" value="1"/>
</dbReference>
<feature type="region of interest" description="Disordered" evidence="1">
    <location>
        <begin position="131"/>
        <end position="152"/>
    </location>
</feature>
<dbReference type="InterPro" id="IPR002645">
    <property type="entry name" value="STAS_dom"/>
</dbReference>
<evidence type="ECO:0000313" key="4">
    <source>
        <dbReference type="Proteomes" id="UP000316852"/>
    </source>
</evidence>
<comment type="caution">
    <text evidence="3">The sequence shown here is derived from an EMBL/GenBank/DDBJ whole genome shotgun (WGS) entry which is preliminary data.</text>
</comment>
<proteinExistence type="predicted"/>
<dbReference type="Gene3D" id="3.30.750.24">
    <property type="entry name" value="STAS domain"/>
    <property type="match status" value="1"/>
</dbReference>
<name>A0A538T7W8_UNCEI</name>
<dbReference type="AlphaFoldDB" id="A0A538T7W8"/>
<dbReference type="InterPro" id="IPR058548">
    <property type="entry name" value="MlaB-like_STAS"/>
</dbReference>
<gene>
    <name evidence="3" type="ORF">E6K76_04320</name>
</gene>
<feature type="domain" description="STAS" evidence="2">
    <location>
        <begin position="19"/>
        <end position="111"/>
    </location>
</feature>
<organism evidence="3 4">
    <name type="scientific">Eiseniibacteriota bacterium</name>
    <dbReference type="NCBI Taxonomy" id="2212470"/>
    <lineage>
        <taxon>Bacteria</taxon>
        <taxon>Candidatus Eiseniibacteriota</taxon>
    </lineage>
</organism>
<evidence type="ECO:0000259" key="2">
    <source>
        <dbReference type="PROSITE" id="PS50801"/>
    </source>
</evidence>
<protein>
    <recommendedName>
        <fullName evidence="2">STAS domain-containing protein</fullName>
    </recommendedName>
</protein>
<dbReference type="Proteomes" id="UP000316852">
    <property type="component" value="Unassembled WGS sequence"/>
</dbReference>
<accession>A0A538T7W8</accession>
<evidence type="ECO:0000313" key="3">
    <source>
        <dbReference type="EMBL" id="TMQ59722.1"/>
    </source>
</evidence>
<dbReference type="PROSITE" id="PS50801">
    <property type="entry name" value="STAS"/>
    <property type="match status" value="1"/>
</dbReference>
<dbReference type="EMBL" id="VBOW01000020">
    <property type="protein sequence ID" value="TMQ59722.1"/>
    <property type="molecule type" value="Genomic_DNA"/>
</dbReference>
<sequence length="152" mass="16818">MITAQGAARLPFAFDRPVLQWDVRRGAGALVVRLFGSLGERELRQIAEAISDRGRSPRDLVCLEFEQVTHLDYRALAEFTRALARQGNRGANVCLAGLSAYLKGLFDVAGLGPTLRRLEWMPVEEAVAPHREPPGFASTTMQFPGGRREIRS</sequence>
<dbReference type="InterPro" id="IPR036513">
    <property type="entry name" value="STAS_dom_sf"/>
</dbReference>
<dbReference type="Pfam" id="PF13466">
    <property type="entry name" value="STAS_2"/>
    <property type="match status" value="1"/>
</dbReference>
<evidence type="ECO:0000256" key="1">
    <source>
        <dbReference type="SAM" id="MobiDB-lite"/>
    </source>
</evidence>
<dbReference type="CDD" id="cd07043">
    <property type="entry name" value="STAS_anti-anti-sigma_factors"/>
    <property type="match status" value="1"/>
</dbReference>